<dbReference type="Proteomes" id="UP001056455">
    <property type="component" value="Chromosome"/>
</dbReference>
<dbReference type="RefSeq" id="WP_252592168.1">
    <property type="nucleotide sequence ID" value="NZ_CP099489.1"/>
</dbReference>
<name>A0ABY4YSW8_9MICO</name>
<feature type="compositionally biased region" description="Basic and acidic residues" evidence="1">
    <location>
        <begin position="16"/>
        <end position="29"/>
    </location>
</feature>
<gene>
    <name evidence="2" type="ORF">NF556_16730</name>
</gene>
<keyword evidence="3" id="KW-1185">Reference proteome</keyword>
<feature type="region of interest" description="Disordered" evidence="1">
    <location>
        <begin position="1"/>
        <end position="35"/>
    </location>
</feature>
<sequence length="103" mass="11683">MKELERTLAEDGLAAEDNKDAPIRPDTRVSRGHGRSRTLQVRLNDEEYVALEELATRRGLPISTLVRSLLLPLLTAEQDEPGEVIERMRRELDLLARHLGSSR</sequence>
<accession>A0ABY4YSW8</accession>
<organism evidence="2 3">
    <name type="scientific">Ornithinimicrobium faecis</name>
    <dbReference type="NCBI Taxonomy" id="2934158"/>
    <lineage>
        <taxon>Bacteria</taxon>
        <taxon>Bacillati</taxon>
        <taxon>Actinomycetota</taxon>
        <taxon>Actinomycetes</taxon>
        <taxon>Micrococcales</taxon>
        <taxon>Ornithinimicrobiaceae</taxon>
        <taxon>Ornithinimicrobium</taxon>
    </lineage>
</organism>
<dbReference type="EMBL" id="CP099489">
    <property type="protein sequence ID" value="USQ79242.1"/>
    <property type="molecule type" value="Genomic_DNA"/>
</dbReference>
<evidence type="ECO:0008006" key="4">
    <source>
        <dbReference type="Google" id="ProtNLM"/>
    </source>
</evidence>
<reference evidence="2" key="1">
    <citation type="submission" date="2022-06" db="EMBL/GenBank/DDBJ databases">
        <title>Ornithinimicrobium HY1793.</title>
        <authorList>
            <person name="Huang Y."/>
        </authorList>
    </citation>
    <scope>NUCLEOTIDE SEQUENCE</scope>
    <source>
        <strain evidence="2">HY1793</strain>
    </source>
</reference>
<evidence type="ECO:0000313" key="2">
    <source>
        <dbReference type="EMBL" id="USQ79242.1"/>
    </source>
</evidence>
<protein>
    <recommendedName>
        <fullName evidence="4">Ribbon-helix-helix protein CopG domain-containing protein</fullName>
    </recommendedName>
</protein>
<evidence type="ECO:0000256" key="1">
    <source>
        <dbReference type="SAM" id="MobiDB-lite"/>
    </source>
</evidence>
<evidence type="ECO:0000313" key="3">
    <source>
        <dbReference type="Proteomes" id="UP001056455"/>
    </source>
</evidence>
<proteinExistence type="predicted"/>